<proteinExistence type="predicted"/>
<dbReference type="AlphaFoldDB" id="A0A8H4UI54"/>
<reference evidence="1" key="1">
    <citation type="journal article" date="2020" name="BMC Genomics">
        <title>Correction to: Identification and distribution of gene clusters required for synthesis of sphingolipid metabolism inhibitors in diverse species of the filamentous fungus Fusarium.</title>
        <authorList>
            <person name="Kim H.S."/>
            <person name="Lohmar J.M."/>
            <person name="Busman M."/>
            <person name="Brown D.W."/>
            <person name="Naumann T.A."/>
            <person name="Divon H.H."/>
            <person name="Lysoe E."/>
            <person name="Uhlig S."/>
            <person name="Proctor R.H."/>
        </authorList>
    </citation>
    <scope>NUCLEOTIDE SEQUENCE</scope>
    <source>
        <strain evidence="1">NRRL 22465</strain>
    </source>
</reference>
<dbReference type="EMBL" id="JABEYC010000493">
    <property type="protein sequence ID" value="KAF4976740.1"/>
    <property type="molecule type" value="Genomic_DNA"/>
</dbReference>
<gene>
    <name evidence="1" type="ORF">FZEAL_6636</name>
</gene>
<dbReference type="Proteomes" id="UP000635477">
    <property type="component" value="Unassembled WGS sequence"/>
</dbReference>
<comment type="caution">
    <text evidence="1">The sequence shown here is derived from an EMBL/GenBank/DDBJ whole genome shotgun (WGS) entry which is preliminary data.</text>
</comment>
<accession>A0A8H4UI54</accession>
<keyword evidence="2" id="KW-1185">Reference proteome</keyword>
<sequence>MPKLSLTKLSRHHRLEHHVRIFLAYFPGPVQQPQRFRRGRGHRRPVLFILGETHRRGLLKKQCPALIYDTGLDFSEQLFSKQQRLKSSLNSGATYKDQINIATQPPNKASAVTEAVQHAGVYNWLWGPPNIYQQRRRHESRRGTQTSSKLDFVRCGLLA</sequence>
<organism evidence="1 2">
    <name type="scientific">Fusarium zealandicum</name>
    <dbReference type="NCBI Taxonomy" id="1053134"/>
    <lineage>
        <taxon>Eukaryota</taxon>
        <taxon>Fungi</taxon>
        <taxon>Dikarya</taxon>
        <taxon>Ascomycota</taxon>
        <taxon>Pezizomycotina</taxon>
        <taxon>Sordariomycetes</taxon>
        <taxon>Hypocreomycetidae</taxon>
        <taxon>Hypocreales</taxon>
        <taxon>Nectriaceae</taxon>
        <taxon>Fusarium</taxon>
        <taxon>Fusarium staphyleae species complex</taxon>
    </lineage>
</organism>
<name>A0A8H4UI54_9HYPO</name>
<evidence type="ECO:0000313" key="2">
    <source>
        <dbReference type="Proteomes" id="UP000635477"/>
    </source>
</evidence>
<evidence type="ECO:0000313" key="1">
    <source>
        <dbReference type="EMBL" id="KAF4976740.1"/>
    </source>
</evidence>
<protein>
    <submittedName>
        <fullName evidence="1">Uncharacterized protein</fullName>
    </submittedName>
</protein>
<reference evidence="1" key="2">
    <citation type="submission" date="2020-05" db="EMBL/GenBank/DDBJ databases">
        <authorList>
            <person name="Kim H.-S."/>
            <person name="Proctor R.H."/>
            <person name="Brown D.W."/>
        </authorList>
    </citation>
    <scope>NUCLEOTIDE SEQUENCE</scope>
    <source>
        <strain evidence="1">NRRL 22465</strain>
    </source>
</reference>